<comment type="caution">
    <text evidence="5">The sequence shown here is derived from an EMBL/GenBank/DDBJ whole genome shotgun (WGS) entry which is preliminary data.</text>
</comment>
<evidence type="ECO:0000313" key="5">
    <source>
        <dbReference type="EMBL" id="MFD0803518.1"/>
    </source>
</evidence>
<dbReference type="PROSITE" id="PS00894">
    <property type="entry name" value="HTH_DEOR_1"/>
    <property type="match status" value="1"/>
</dbReference>
<dbReference type="InterPro" id="IPR001034">
    <property type="entry name" value="DeoR_HTH"/>
</dbReference>
<gene>
    <name evidence="5" type="ORF">ACFQZU_19650</name>
</gene>
<protein>
    <submittedName>
        <fullName evidence="5">Helix-turn-helix transcriptional regulator</fullName>
    </submittedName>
</protein>
<dbReference type="EMBL" id="JBHTHR010000940">
    <property type="protein sequence ID" value="MFD0803518.1"/>
    <property type="molecule type" value="Genomic_DNA"/>
</dbReference>
<evidence type="ECO:0000313" key="6">
    <source>
        <dbReference type="Proteomes" id="UP001596956"/>
    </source>
</evidence>
<dbReference type="Gene3D" id="1.10.10.10">
    <property type="entry name" value="Winged helix-like DNA-binding domain superfamily/Winged helix DNA-binding domain"/>
    <property type="match status" value="1"/>
</dbReference>
<evidence type="ECO:0000256" key="2">
    <source>
        <dbReference type="ARBA" id="ARBA00023125"/>
    </source>
</evidence>
<keyword evidence="3" id="KW-0804">Transcription</keyword>
<keyword evidence="6" id="KW-1185">Reference proteome</keyword>
<dbReference type="PROSITE" id="PS51000">
    <property type="entry name" value="HTH_DEOR_2"/>
    <property type="match status" value="1"/>
</dbReference>
<keyword evidence="2" id="KW-0238">DNA-binding</keyword>
<dbReference type="PANTHER" id="PTHR34580">
    <property type="match status" value="1"/>
</dbReference>
<proteinExistence type="predicted"/>
<organism evidence="5 6">
    <name type="scientific">Streptomonospora algeriensis</name>
    <dbReference type="NCBI Taxonomy" id="995084"/>
    <lineage>
        <taxon>Bacteria</taxon>
        <taxon>Bacillati</taxon>
        <taxon>Actinomycetota</taxon>
        <taxon>Actinomycetes</taxon>
        <taxon>Streptosporangiales</taxon>
        <taxon>Nocardiopsidaceae</taxon>
        <taxon>Streptomonospora</taxon>
    </lineage>
</organism>
<dbReference type="Pfam" id="PF08279">
    <property type="entry name" value="HTH_11"/>
    <property type="match status" value="1"/>
</dbReference>
<feature type="non-terminal residue" evidence="5">
    <location>
        <position position="95"/>
    </location>
</feature>
<reference evidence="6" key="1">
    <citation type="journal article" date="2019" name="Int. J. Syst. Evol. Microbiol.">
        <title>The Global Catalogue of Microorganisms (GCM) 10K type strain sequencing project: providing services to taxonomists for standard genome sequencing and annotation.</title>
        <authorList>
            <consortium name="The Broad Institute Genomics Platform"/>
            <consortium name="The Broad Institute Genome Sequencing Center for Infectious Disease"/>
            <person name="Wu L."/>
            <person name="Ma J."/>
        </authorList>
    </citation>
    <scope>NUCLEOTIDE SEQUENCE [LARGE SCALE GENOMIC DNA]</scope>
    <source>
        <strain evidence="6">CCUG 63369</strain>
    </source>
</reference>
<dbReference type="InterPro" id="IPR051534">
    <property type="entry name" value="CBASS_pafABC_assoc_protein"/>
</dbReference>
<dbReference type="InterPro" id="IPR036390">
    <property type="entry name" value="WH_DNA-bd_sf"/>
</dbReference>
<dbReference type="SUPFAM" id="SSF46785">
    <property type="entry name" value="Winged helix' DNA-binding domain"/>
    <property type="match status" value="1"/>
</dbReference>
<accession>A0ABW3BLV5</accession>
<dbReference type="Proteomes" id="UP001596956">
    <property type="component" value="Unassembled WGS sequence"/>
</dbReference>
<evidence type="ECO:0000259" key="4">
    <source>
        <dbReference type="PROSITE" id="PS51000"/>
    </source>
</evidence>
<keyword evidence="1" id="KW-0805">Transcription regulation</keyword>
<evidence type="ECO:0000256" key="3">
    <source>
        <dbReference type="ARBA" id="ARBA00023163"/>
    </source>
</evidence>
<dbReference type="PANTHER" id="PTHR34580:SF3">
    <property type="entry name" value="PROTEIN PAFB"/>
    <property type="match status" value="1"/>
</dbReference>
<dbReference type="InterPro" id="IPR018356">
    <property type="entry name" value="Tscrpt_reg_HTH_DeoR_CS"/>
</dbReference>
<sequence>MDTSGGGGRSTTERVLTLLGLLQRNRVWSGSELAERLGVTPRTVRRDVERLRALGYPVHAGHGLGGGYRLGAGRDVPPLLLDAEEAIATVVALLV</sequence>
<dbReference type="InterPro" id="IPR013196">
    <property type="entry name" value="HTH_11"/>
</dbReference>
<feature type="domain" description="HTH deoR-type" evidence="4">
    <location>
        <begin position="11"/>
        <end position="66"/>
    </location>
</feature>
<name>A0ABW3BLV5_9ACTN</name>
<dbReference type="SMART" id="SM00420">
    <property type="entry name" value="HTH_DEOR"/>
    <property type="match status" value="1"/>
</dbReference>
<dbReference type="InterPro" id="IPR036388">
    <property type="entry name" value="WH-like_DNA-bd_sf"/>
</dbReference>
<evidence type="ECO:0000256" key="1">
    <source>
        <dbReference type="ARBA" id="ARBA00023015"/>
    </source>
</evidence>